<reference evidence="2" key="1">
    <citation type="journal article" date="2019" name="Int. J. Syst. Evol. Microbiol.">
        <title>The Global Catalogue of Microorganisms (GCM) 10K type strain sequencing project: providing services to taxonomists for standard genome sequencing and annotation.</title>
        <authorList>
            <consortium name="The Broad Institute Genomics Platform"/>
            <consortium name="The Broad Institute Genome Sequencing Center for Infectious Disease"/>
            <person name="Wu L."/>
            <person name="Ma J."/>
        </authorList>
    </citation>
    <scope>NUCLEOTIDE SEQUENCE [LARGE SCALE GENOMIC DNA]</scope>
    <source>
        <strain evidence="2">CCUG 53270</strain>
    </source>
</reference>
<dbReference type="EMBL" id="JBHTLU010000063">
    <property type="protein sequence ID" value="MFD1225496.1"/>
    <property type="molecule type" value="Genomic_DNA"/>
</dbReference>
<organism evidence="1 2">
    <name type="scientific">Paenibacillus vulneris</name>
    <dbReference type="NCBI Taxonomy" id="1133364"/>
    <lineage>
        <taxon>Bacteria</taxon>
        <taxon>Bacillati</taxon>
        <taxon>Bacillota</taxon>
        <taxon>Bacilli</taxon>
        <taxon>Bacillales</taxon>
        <taxon>Paenibacillaceae</taxon>
        <taxon>Paenibacillus</taxon>
    </lineage>
</organism>
<dbReference type="Proteomes" id="UP001597180">
    <property type="component" value="Unassembled WGS sequence"/>
</dbReference>
<keyword evidence="2" id="KW-1185">Reference proteome</keyword>
<protein>
    <submittedName>
        <fullName evidence="1">Uncharacterized protein</fullName>
    </submittedName>
</protein>
<sequence>DETVAEAVCFELLDLNPALYPSLCKTTKRIMRRFSSCELGTFKKDESDASPEEIAVVDEAVDALDQARSISGLLRHYADILLNPIKIIR</sequence>
<evidence type="ECO:0000313" key="1">
    <source>
        <dbReference type="EMBL" id="MFD1225496.1"/>
    </source>
</evidence>
<accession>A0ABW3V0C7</accession>
<evidence type="ECO:0000313" key="2">
    <source>
        <dbReference type="Proteomes" id="UP001597180"/>
    </source>
</evidence>
<proteinExistence type="predicted"/>
<gene>
    <name evidence="1" type="ORF">ACFQ4B_36010</name>
</gene>
<feature type="non-terminal residue" evidence="1">
    <location>
        <position position="1"/>
    </location>
</feature>
<name>A0ABW3V0C7_9BACL</name>
<comment type="caution">
    <text evidence="1">The sequence shown here is derived from an EMBL/GenBank/DDBJ whole genome shotgun (WGS) entry which is preliminary data.</text>
</comment>